<comment type="cofactor">
    <cofactor evidence="1">
        <name>Mg(2+)</name>
        <dbReference type="ChEBI" id="CHEBI:18420"/>
    </cofactor>
</comment>
<keyword evidence="2 4" id="KW-0378">Hydrolase</keyword>
<dbReference type="Gene3D" id="2.20.70.10">
    <property type="match status" value="1"/>
</dbReference>
<reference evidence="6 7" key="1">
    <citation type="submission" date="2015-11" db="EMBL/GenBank/DDBJ databases">
        <title>Expanding the genomic diversity of Burkholderia species for the development of highly accurate diagnostics.</title>
        <authorList>
            <person name="Sahl J."/>
            <person name="Keim P."/>
            <person name="Wagner D."/>
        </authorList>
    </citation>
    <scope>NUCLEOTIDE SEQUENCE [LARGE SCALE GENOMIC DNA]</scope>
    <source>
        <strain evidence="6 7">MSMB368WGS</strain>
    </source>
</reference>
<evidence type="ECO:0000313" key="6">
    <source>
        <dbReference type="EMBL" id="KWF20803.1"/>
    </source>
</evidence>
<dbReference type="InterPro" id="IPR029401">
    <property type="entry name" value="Nudix_N"/>
</dbReference>
<dbReference type="PANTHER" id="PTHR43222">
    <property type="entry name" value="NUDIX HYDROLASE 23"/>
    <property type="match status" value="1"/>
</dbReference>
<evidence type="ECO:0000256" key="3">
    <source>
        <dbReference type="ARBA" id="ARBA00022842"/>
    </source>
</evidence>
<dbReference type="EMBL" id="LPJR01000076">
    <property type="protein sequence ID" value="KWF20803.1"/>
    <property type="molecule type" value="Genomic_DNA"/>
</dbReference>
<evidence type="ECO:0000256" key="4">
    <source>
        <dbReference type="RuleBase" id="RU003476"/>
    </source>
</evidence>
<dbReference type="Pfam" id="PF00293">
    <property type="entry name" value="NUDIX"/>
    <property type="match status" value="1"/>
</dbReference>
<dbReference type="OrthoDB" id="5417595at2"/>
<dbReference type="RefSeq" id="WP_009687417.1">
    <property type="nucleotide sequence ID" value="NZ_LPJR01000076.1"/>
</dbReference>
<name>A0A132E909_9BURK</name>
<organism evidence="6 7">
    <name type="scientific">Burkholderia pseudomultivorans</name>
    <dbReference type="NCBI Taxonomy" id="1207504"/>
    <lineage>
        <taxon>Bacteria</taxon>
        <taxon>Pseudomonadati</taxon>
        <taxon>Pseudomonadota</taxon>
        <taxon>Betaproteobacteria</taxon>
        <taxon>Burkholderiales</taxon>
        <taxon>Burkholderiaceae</taxon>
        <taxon>Burkholderia</taxon>
        <taxon>Burkholderia cepacia complex</taxon>
    </lineage>
</organism>
<dbReference type="Gene3D" id="3.90.79.10">
    <property type="entry name" value="Nucleoside Triphosphate Pyrophosphohydrolase"/>
    <property type="match status" value="1"/>
</dbReference>
<dbReference type="InterPro" id="IPR015797">
    <property type="entry name" value="NUDIX_hydrolase-like_dom_sf"/>
</dbReference>
<comment type="similarity">
    <text evidence="4">Belongs to the Nudix hydrolase family.</text>
</comment>
<evidence type="ECO:0000259" key="5">
    <source>
        <dbReference type="PROSITE" id="PS51462"/>
    </source>
</evidence>
<protein>
    <submittedName>
        <fullName evidence="6">ADP-ribose pyrophosphatase</fullName>
    </submittedName>
</protein>
<dbReference type="InterPro" id="IPR020084">
    <property type="entry name" value="NUDIX_hydrolase_CS"/>
</dbReference>
<dbReference type="PRINTS" id="PR00502">
    <property type="entry name" value="NUDIXFAMILY"/>
</dbReference>
<dbReference type="SUPFAM" id="SSF55811">
    <property type="entry name" value="Nudix"/>
    <property type="match status" value="1"/>
</dbReference>
<dbReference type="PANTHER" id="PTHR43222:SF2">
    <property type="entry name" value="NUDIX HYDROLASE 23, CHLOROPLASTIC"/>
    <property type="match status" value="1"/>
</dbReference>
<dbReference type="InterPro" id="IPR020476">
    <property type="entry name" value="Nudix_hydrolase"/>
</dbReference>
<comment type="caution">
    <text evidence="6">The sequence shown here is derived from an EMBL/GenBank/DDBJ whole genome shotgun (WGS) entry which is preliminary data.</text>
</comment>
<dbReference type="Proteomes" id="UP000062912">
    <property type="component" value="Unassembled WGS sequence"/>
</dbReference>
<dbReference type="InterPro" id="IPR000086">
    <property type="entry name" value="NUDIX_hydrolase_dom"/>
</dbReference>
<dbReference type="PROSITE" id="PS51462">
    <property type="entry name" value="NUDIX"/>
    <property type="match status" value="1"/>
</dbReference>
<dbReference type="PROSITE" id="PS00893">
    <property type="entry name" value="NUDIX_BOX"/>
    <property type="match status" value="1"/>
</dbReference>
<proteinExistence type="inferred from homology"/>
<keyword evidence="3" id="KW-0460">Magnesium</keyword>
<evidence type="ECO:0000313" key="7">
    <source>
        <dbReference type="Proteomes" id="UP000062912"/>
    </source>
</evidence>
<accession>A0A132E909</accession>
<feature type="domain" description="Nudix hydrolase" evidence="5">
    <location>
        <begin position="35"/>
        <end position="157"/>
    </location>
</feature>
<dbReference type="GO" id="GO:0016787">
    <property type="term" value="F:hydrolase activity"/>
    <property type="evidence" value="ECO:0007669"/>
    <property type="project" value="UniProtKB-KW"/>
</dbReference>
<sequence length="184" mass="20465">MYCVKCGQSMSRRTPDGDSRERDVCEGCGFIHYENPRSVVGTVPLLGERIILCRRAIAPRRGYWTLPAGFLETGETTEEGAARETREEAGVDVQVGELFSVVNVVHVHHVYLFYLGIAQSHRLVPGIESLDARIVSASEVPWDEIAFPAVTYTLKRFFADRDAGRIASGQFRVHSTSLSTSFVE</sequence>
<evidence type="ECO:0000256" key="1">
    <source>
        <dbReference type="ARBA" id="ARBA00001946"/>
    </source>
</evidence>
<dbReference type="AlphaFoldDB" id="A0A132E909"/>
<dbReference type="CDD" id="cd04511">
    <property type="entry name" value="NUDIX_Hydrolase"/>
    <property type="match status" value="1"/>
</dbReference>
<dbReference type="Pfam" id="PF14803">
    <property type="entry name" value="Zn_ribbon_Nudix"/>
    <property type="match status" value="1"/>
</dbReference>
<evidence type="ECO:0000256" key="2">
    <source>
        <dbReference type="ARBA" id="ARBA00022801"/>
    </source>
</evidence>
<gene>
    <name evidence="6" type="ORF">WT56_29490</name>
</gene>